<feature type="binding site" evidence="9">
    <location>
        <begin position="221"/>
        <end position="222"/>
    </location>
    <ligand>
        <name>substrate</name>
    </ligand>
</feature>
<comment type="similarity">
    <text evidence="2 9">Belongs to the diaminopimelate epimerase family.</text>
</comment>
<feature type="binding site" evidence="9">
    <location>
        <position position="67"/>
    </location>
    <ligand>
        <name>substrate</name>
    </ligand>
</feature>
<dbReference type="STRING" id="113653.GAH_01678"/>
<dbReference type="InParanoid" id="A0A0F7IGI0"/>
<feature type="binding site" evidence="9">
    <location>
        <begin position="77"/>
        <end position="78"/>
    </location>
    <ligand>
        <name>substrate</name>
    </ligand>
</feature>
<evidence type="ECO:0000256" key="6">
    <source>
        <dbReference type="ARBA" id="ARBA00023154"/>
    </source>
</evidence>
<feature type="site" description="Could be important to modulate the pK values of the two catalytic cysteine residues" evidence="9">
    <location>
        <position position="210"/>
    </location>
</feature>
<evidence type="ECO:0000313" key="12">
    <source>
        <dbReference type="Proteomes" id="UP000034723"/>
    </source>
</evidence>
<keyword evidence="12" id="KW-1185">Reference proteome</keyword>
<feature type="binding site" evidence="9">
    <location>
        <position position="192"/>
    </location>
    <ligand>
        <name>substrate</name>
    </ligand>
</feature>
<evidence type="ECO:0000256" key="8">
    <source>
        <dbReference type="ARBA" id="ARBA00051712"/>
    </source>
</evidence>
<evidence type="ECO:0000256" key="2">
    <source>
        <dbReference type="ARBA" id="ARBA00010219"/>
    </source>
</evidence>
<comment type="catalytic activity">
    <reaction evidence="8 9">
        <text>(2S,6S)-2,6-diaminopimelate = meso-2,6-diaminopimelate</text>
        <dbReference type="Rhea" id="RHEA:15393"/>
        <dbReference type="ChEBI" id="CHEBI:57609"/>
        <dbReference type="ChEBI" id="CHEBI:57791"/>
        <dbReference type="EC" id="5.1.1.7"/>
    </reaction>
</comment>
<dbReference type="Gene3D" id="3.10.310.10">
    <property type="entry name" value="Diaminopimelate Epimerase, Chain A, domain 1"/>
    <property type="match status" value="2"/>
</dbReference>
<dbReference type="InterPro" id="IPR018510">
    <property type="entry name" value="DAP_epimerase_AS"/>
</dbReference>
<dbReference type="EMBL" id="CP011267">
    <property type="protein sequence ID" value="AKG91038.1"/>
    <property type="molecule type" value="Genomic_DNA"/>
</dbReference>
<evidence type="ECO:0000256" key="9">
    <source>
        <dbReference type="HAMAP-Rule" id="MF_00197"/>
    </source>
</evidence>
<reference evidence="11 12" key="1">
    <citation type="submission" date="2015-04" db="EMBL/GenBank/DDBJ databases">
        <title>The complete genome sequence of the hyperthermophilic, obligate iron-reducing archaeon Geoglobus ahangari strain 234T.</title>
        <authorList>
            <person name="Manzella M.P."/>
            <person name="Holmes D.E."/>
            <person name="Rocheleau J.M."/>
            <person name="Chung A."/>
            <person name="Reguera G."/>
            <person name="Kashefi K."/>
        </authorList>
    </citation>
    <scope>NUCLEOTIDE SEQUENCE [LARGE SCALE GENOMIC DNA]</scope>
    <source>
        <strain evidence="11 12">234</strain>
    </source>
</reference>
<gene>
    <name evidence="9" type="primary">dapF</name>
    <name evidence="11" type="ORF">GAH_01678</name>
</gene>
<dbReference type="NCBIfam" id="TIGR00652">
    <property type="entry name" value="DapF"/>
    <property type="match status" value="1"/>
</dbReference>
<dbReference type="HAMAP" id="MF_00197">
    <property type="entry name" value="DAP_epimerase"/>
    <property type="match status" value="1"/>
</dbReference>
<comment type="caution">
    <text evidence="9">Lacks conserved residue(s) required for the propagation of feature annotation.</text>
</comment>
<comment type="subcellular location">
    <subcellularLocation>
        <location evidence="9">Cytoplasm</location>
    </subcellularLocation>
</comment>
<dbReference type="FunCoup" id="A0A0F7IGI0">
    <property type="interactions" value="158"/>
</dbReference>
<dbReference type="GO" id="GO:0009089">
    <property type="term" value="P:lysine biosynthetic process via diaminopimelate"/>
    <property type="evidence" value="ECO:0007669"/>
    <property type="project" value="UniProtKB-UniRule"/>
</dbReference>
<dbReference type="PROSITE" id="PS01326">
    <property type="entry name" value="DAP_EPIMERASE"/>
    <property type="match status" value="1"/>
</dbReference>
<dbReference type="OrthoDB" id="358699at2157"/>
<sequence length="283" mass="31938">MRVRFTKMHGNGNDFILVDEFKGVVVVEERKPEFVRAVCHRYFGIGADGMLFVQKSDVADVRFRYFNSDGSEAEMCGNGIRCFSRYVVEEGYAESPLKVETLAGILELEVTRDDEGWWVRVDMGRPRLEKEEIPSLEEVWGKEFEFDGRRFRVYALNTGVPHAVIFVDDLDFNIIPAAKHIRHHSVFPEGINVNFARVIDAKTVRVRTYERGVENETLSCGTGSVAVAVVANRLGLTGRSVDVLTKGGKLKIEIADDTVYMTGQASRVADGYINTEELRYDLP</sequence>
<feature type="binding site" evidence="9">
    <location>
        <begin position="210"/>
        <end position="211"/>
    </location>
    <ligand>
        <name>substrate</name>
    </ligand>
</feature>
<dbReference type="GeneID" id="24804247"/>
<dbReference type="EC" id="5.1.1.7" evidence="3 9"/>
<dbReference type="RefSeq" id="WP_048096059.1">
    <property type="nucleotide sequence ID" value="NZ_CP011267.1"/>
</dbReference>
<evidence type="ECO:0000256" key="4">
    <source>
        <dbReference type="ARBA" id="ARBA00022490"/>
    </source>
</evidence>
<dbReference type="GO" id="GO:0008837">
    <property type="term" value="F:diaminopimelate epimerase activity"/>
    <property type="evidence" value="ECO:0007669"/>
    <property type="project" value="UniProtKB-UniRule"/>
</dbReference>
<organism evidence="11 12">
    <name type="scientific">Geoglobus ahangari</name>
    <dbReference type="NCBI Taxonomy" id="113653"/>
    <lineage>
        <taxon>Archaea</taxon>
        <taxon>Methanobacteriati</taxon>
        <taxon>Methanobacteriota</taxon>
        <taxon>Archaeoglobi</taxon>
        <taxon>Archaeoglobales</taxon>
        <taxon>Archaeoglobaceae</taxon>
        <taxon>Geoglobus</taxon>
    </lineage>
</organism>
<keyword evidence="5 9" id="KW-0028">Amino-acid biosynthesis</keyword>
<accession>A0A0F7IGI0</accession>
<evidence type="ECO:0000256" key="10">
    <source>
        <dbReference type="PROSITE-ProRule" id="PRU10125"/>
    </source>
</evidence>
<evidence type="ECO:0000256" key="3">
    <source>
        <dbReference type="ARBA" id="ARBA00013080"/>
    </source>
</evidence>
<comment type="function">
    <text evidence="9">Catalyzes the stereoinversion of LL-2,6-diaminopimelate (L,L-DAP) to meso-diaminopimelate (meso-DAP), a precursor of L-lysine.</text>
</comment>
<evidence type="ECO:0000256" key="7">
    <source>
        <dbReference type="ARBA" id="ARBA00023235"/>
    </source>
</evidence>
<feature type="active site" evidence="10">
    <location>
        <position position="76"/>
    </location>
</feature>
<feature type="site" description="Could be important to modulate the pK values of the two catalytic cysteine residues" evidence="9">
    <location>
        <position position="162"/>
    </location>
</feature>
<protein>
    <recommendedName>
        <fullName evidence="3 9">Diaminopimelate epimerase</fullName>
        <shortName evidence="9">DAP epimerase</shortName>
        <ecNumber evidence="3 9">5.1.1.7</ecNumber>
    </recommendedName>
    <alternativeName>
        <fullName evidence="9">PLP-independent amino acid racemase</fullName>
    </alternativeName>
</protein>
<proteinExistence type="inferred from homology"/>
<feature type="active site" description="Proton acceptor" evidence="9">
    <location>
        <position position="220"/>
    </location>
</feature>
<comment type="subunit">
    <text evidence="9">Homodimer.</text>
</comment>
<dbReference type="AlphaFoldDB" id="A0A0F7IGI0"/>
<dbReference type="SUPFAM" id="SSF54506">
    <property type="entry name" value="Diaminopimelate epimerase-like"/>
    <property type="match status" value="2"/>
</dbReference>
<dbReference type="InterPro" id="IPR001653">
    <property type="entry name" value="DAP_epimerase_DapF"/>
</dbReference>
<dbReference type="PANTHER" id="PTHR31689">
    <property type="entry name" value="DIAMINOPIMELATE EPIMERASE, CHLOROPLASTIC"/>
    <property type="match status" value="1"/>
</dbReference>
<keyword evidence="4 9" id="KW-0963">Cytoplasm</keyword>
<evidence type="ECO:0000256" key="1">
    <source>
        <dbReference type="ARBA" id="ARBA00005196"/>
    </source>
</evidence>
<dbReference type="GO" id="GO:0005829">
    <property type="term" value="C:cytosol"/>
    <property type="evidence" value="ECO:0007669"/>
    <property type="project" value="TreeGrafter"/>
</dbReference>
<feature type="active site" description="Proton donor" evidence="9">
    <location>
        <position position="76"/>
    </location>
</feature>
<dbReference type="PANTHER" id="PTHR31689:SF0">
    <property type="entry name" value="DIAMINOPIMELATE EPIMERASE"/>
    <property type="match status" value="1"/>
</dbReference>
<dbReference type="KEGG" id="gah:GAH_01678"/>
<dbReference type="PATRIC" id="fig|113653.22.peg.1651"/>
<dbReference type="Pfam" id="PF01678">
    <property type="entry name" value="DAP_epimerase"/>
    <property type="match status" value="2"/>
</dbReference>
<comment type="pathway">
    <text evidence="1 9">Amino-acid biosynthesis; L-lysine biosynthesis via DAP pathway; DL-2,6-diaminopimelate from LL-2,6-diaminopimelate: step 1/1.</text>
</comment>
<feature type="binding site" evidence="9">
    <location>
        <position position="13"/>
    </location>
    <ligand>
        <name>substrate</name>
    </ligand>
</feature>
<evidence type="ECO:0000256" key="5">
    <source>
        <dbReference type="ARBA" id="ARBA00022605"/>
    </source>
</evidence>
<dbReference type="UniPathway" id="UPA00034">
    <property type="reaction ID" value="UER00025"/>
</dbReference>
<evidence type="ECO:0000313" key="11">
    <source>
        <dbReference type="EMBL" id="AKG91038.1"/>
    </source>
</evidence>
<name>A0A0F7IGI0_9EURY</name>
<dbReference type="HOGENOM" id="CLU_053306_3_0_2"/>
<keyword evidence="7 9" id="KW-0413">Isomerase</keyword>
<keyword evidence="6 9" id="KW-0457">Lysine biosynthesis</keyword>
<dbReference type="FunFam" id="3.10.310.10:FF:000001">
    <property type="entry name" value="Diaminopimelate epimerase"/>
    <property type="match status" value="1"/>
</dbReference>
<dbReference type="Proteomes" id="UP000034723">
    <property type="component" value="Chromosome"/>
</dbReference>